<name>A0A1M7TVI4_9FIRM</name>
<feature type="compositionally biased region" description="Polar residues" evidence="1">
    <location>
        <begin position="28"/>
        <end position="38"/>
    </location>
</feature>
<keyword evidence="4" id="KW-1185">Reference proteome</keyword>
<dbReference type="AlphaFoldDB" id="A0A1M7TVI4"/>
<accession>A0A1M7TVI4</accession>
<dbReference type="EMBL" id="FRDN01000008">
    <property type="protein sequence ID" value="SHN74715.1"/>
    <property type="molecule type" value="Genomic_DNA"/>
</dbReference>
<feature type="compositionally biased region" description="Low complexity" evidence="1">
    <location>
        <begin position="39"/>
        <end position="55"/>
    </location>
</feature>
<feature type="compositionally biased region" description="Polar residues" evidence="1">
    <location>
        <begin position="57"/>
        <end position="74"/>
    </location>
</feature>
<evidence type="ECO:0000313" key="4">
    <source>
        <dbReference type="Proteomes" id="UP000184010"/>
    </source>
</evidence>
<dbReference type="PROSITE" id="PS51257">
    <property type="entry name" value="PROKAR_LIPOPROTEIN"/>
    <property type="match status" value="1"/>
</dbReference>
<organism evidence="3 4">
    <name type="scientific">Desulfitobacterium chlororespirans DSM 11544</name>
    <dbReference type="NCBI Taxonomy" id="1121395"/>
    <lineage>
        <taxon>Bacteria</taxon>
        <taxon>Bacillati</taxon>
        <taxon>Bacillota</taxon>
        <taxon>Clostridia</taxon>
        <taxon>Eubacteriales</taxon>
        <taxon>Desulfitobacteriaceae</taxon>
        <taxon>Desulfitobacterium</taxon>
    </lineage>
</organism>
<feature type="chain" id="PRO_5012455462" description="DUF4309 domain-containing protein" evidence="2">
    <location>
        <begin position="28"/>
        <end position="230"/>
    </location>
</feature>
<gene>
    <name evidence="3" type="ORF">SAMN02745215_02553</name>
</gene>
<feature type="region of interest" description="Disordered" evidence="1">
    <location>
        <begin position="28"/>
        <end position="74"/>
    </location>
</feature>
<protein>
    <recommendedName>
        <fullName evidence="5">DUF4309 domain-containing protein</fullName>
    </recommendedName>
</protein>
<feature type="signal peptide" evidence="2">
    <location>
        <begin position="1"/>
        <end position="27"/>
    </location>
</feature>
<sequence>MFKLTKKALLVFTVITFTLIVTVGCSAQSNPPQPNSGLQEQSPSSEPQSQNNPEQTAPDSQITNPPSSPNQTDPSQALLVSIRQLAEKGKVINSDFAAKLTVIEDVEKKWGKPDSVDWVAAAKGNYATYADHAMVFGFNKGSQIFEVRSFDKQLPEITLSKVKNSFGTPAYTATVGGEDIIGYTAGEEFKILLVFPKATSANPDPALDHYSVLYPQGTVNSMADDPGRQW</sequence>
<proteinExistence type="predicted"/>
<reference evidence="4" key="1">
    <citation type="submission" date="2016-12" db="EMBL/GenBank/DDBJ databases">
        <authorList>
            <person name="Varghese N."/>
            <person name="Submissions S."/>
        </authorList>
    </citation>
    <scope>NUCLEOTIDE SEQUENCE [LARGE SCALE GENOMIC DNA]</scope>
    <source>
        <strain evidence="4">DSM 11544</strain>
    </source>
</reference>
<dbReference type="RefSeq" id="WP_072772943.1">
    <property type="nucleotide sequence ID" value="NZ_FRDN01000008.1"/>
</dbReference>
<evidence type="ECO:0000313" key="3">
    <source>
        <dbReference type="EMBL" id="SHN74715.1"/>
    </source>
</evidence>
<evidence type="ECO:0008006" key="5">
    <source>
        <dbReference type="Google" id="ProtNLM"/>
    </source>
</evidence>
<dbReference type="Pfam" id="PF14172">
    <property type="entry name" value="DUF4309"/>
    <property type="match status" value="1"/>
</dbReference>
<dbReference type="InterPro" id="IPR025453">
    <property type="entry name" value="DUF4309"/>
</dbReference>
<dbReference type="Proteomes" id="UP000184010">
    <property type="component" value="Unassembled WGS sequence"/>
</dbReference>
<evidence type="ECO:0000256" key="1">
    <source>
        <dbReference type="SAM" id="MobiDB-lite"/>
    </source>
</evidence>
<dbReference type="STRING" id="1121395.SAMN02745215_02553"/>
<keyword evidence="2" id="KW-0732">Signal</keyword>
<evidence type="ECO:0000256" key="2">
    <source>
        <dbReference type="SAM" id="SignalP"/>
    </source>
</evidence>